<comment type="caution">
    <text evidence="1">The sequence shown here is derived from an EMBL/GenBank/DDBJ whole genome shotgun (WGS) entry which is preliminary data.</text>
</comment>
<dbReference type="EMBL" id="JANHOG010000174">
    <property type="protein sequence ID" value="KAJ3557242.1"/>
    <property type="molecule type" value="Genomic_DNA"/>
</dbReference>
<dbReference type="Proteomes" id="UP001148662">
    <property type="component" value="Unassembled WGS sequence"/>
</dbReference>
<evidence type="ECO:0000313" key="2">
    <source>
        <dbReference type="Proteomes" id="UP001148662"/>
    </source>
</evidence>
<accession>A0ACC1TAR2</accession>
<keyword evidence="2" id="KW-1185">Reference proteome</keyword>
<evidence type="ECO:0000313" key="1">
    <source>
        <dbReference type="EMBL" id="KAJ3557242.1"/>
    </source>
</evidence>
<proteinExistence type="predicted"/>
<sequence>MAPKAKSWDNLRDKVRSIFDQVQTSTANHKKNCVTLYKLHVEATSASQNLKEGKLPHGEDVFDNIFLDMVSRVLTVKKGSQNANRVVLFIVVYVKFILDKEHTTKPGPSSRPVKGVKAGYETSMGSRFVSNLLSYIVAGFQSKDKVVRFRCVNITAELIAKVDTLDDNMCGALGAQLMLRTQDKEPSVRSLALVALCNLISREDASFSHKEVTSIAKIVLDCLCHDPSAEVRRIALSQAPLTQATLPLLLTRSRDVDVAVRALLFSSILFAHSTRQKRQIPTACLLSDIRKLTAAQREKVVRDGLCDRETKVRTATEQMLASWFDATVDEMKDLLSTKMAKEGYDPASDDIVMDSIFAFLQLFDYITLNDVSIAADALNSLILARPELIEKLVFPEHYWTLLSPASTLFARTVVHHIVAQGGNQAASLADAVGMPVVTAFAFFIEASCNKMLDAIENLEETKFTDDNVDEFAQIADPSLIDELEALVVERAFVLSQLLKIAAVLDYSDEIGRRRMFAVTRDMLSHEYLPECLIEPCMAVLQLVTPNERELVRVVVEVIHQLQDTVGARAGPEDVGLEADSSASQGTTSFSARSMSLHAMRDDLEPEDVAQMDAIDLRCLSVSIAVLQRVNGTLDQNSTLEGVLSSLIVPAVKREELAFRERGLISLGLCGLLSEDLAKSSFQLFINQVQCSPEALKLKVLHVVFDLLMMHPRALLCHSAEKTELIIAFLLQTLEYEESPAVQAVLCLGLSKLLLDGFIHDERILSVLVLSYASPATADNQELRQCLAYFLPAYSYSCVTNQSRMQSVFLTVLDVLLGIPETEEGTIVAPLHFAAEFLDWLDPDKVASQTSSERRGDVHLQLACDIMTALYDSNRTDHDRRVLAHVLEKVKLLETSNWSLLNRLKVLLDGISETRPCGDPPARRVLQKFASRFMKRYGAVIGDIDNTQFQDDPLFLTACGLAGVSLEDDDDGSAAAAESEDEEGIESAVRRNLSPMKPSVKRKARPVVVSEDEASTNSESSYHYHSRAKTAPHSAPRSKRHRHRIILDSDDNESHATANP</sequence>
<organism evidence="1 2">
    <name type="scientific">Phlebia brevispora</name>
    <dbReference type="NCBI Taxonomy" id="194682"/>
    <lineage>
        <taxon>Eukaryota</taxon>
        <taxon>Fungi</taxon>
        <taxon>Dikarya</taxon>
        <taxon>Basidiomycota</taxon>
        <taxon>Agaricomycotina</taxon>
        <taxon>Agaricomycetes</taxon>
        <taxon>Polyporales</taxon>
        <taxon>Meruliaceae</taxon>
        <taxon>Phlebia</taxon>
    </lineage>
</organism>
<name>A0ACC1TAR2_9APHY</name>
<protein>
    <submittedName>
        <fullName evidence="1">Uncharacterized protein</fullName>
    </submittedName>
</protein>
<reference evidence="1" key="1">
    <citation type="submission" date="2022-07" db="EMBL/GenBank/DDBJ databases">
        <title>Genome Sequence of Phlebia brevispora.</title>
        <authorList>
            <person name="Buettner E."/>
        </authorList>
    </citation>
    <scope>NUCLEOTIDE SEQUENCE</scope>
    <source>
        <strain evidence="1">MPL23</strain>
    </source>
</reference>
<gene>
    <name evidence="1" type="ORF">NM688_g1572</name>
</gene>